<dbReference type="Pfam" id="PF01103">
    <property type="entry name" value="Omp85"/>
    <property type="match status" value="1"/>
</dbReference>
<keyword evidence="5" id="KW-0472">Membrane</keyword>
<reference evidence="7" key="1">
    <citation type="journal article" date="2015" name="Nature">
        <title>Complex archaea that bridge the gap between prokaryotes and eukaryotes.</title>
        <authorList>
            <person name="Spang A."/>
            <person name="Saw J.H."/>
            <person name="Jorgensen S.L."/>
            <person name="Zaremba-Niedzwiedzka K."/>
            <person name="Martijn J."/>
            <person name="Lind A.E."/>
            <person name="van Eijk R."/>
            <person name="Schleper C."/>
            <person name="Guy L."/>
            <person name="Ettema T.J."/>
        </authorList>
    </citation>
    <scope>NUCLEOTIDE SEQUENCE</scope>
</reference>
<dbReference type="PANTHER" id="PTHR14226">
    <property type="entry name" value="NEUROPATHY TARGET ESTERASE/SWISS CHEESE D.MELANOGASTER"/>
    <property type="match status" value="1"/>
</dbReference>
<dbReference type="InterPro" id="IPR000184">
    <property type="entry name" value="Bac_surfAg_D15"/>
</dbReference>
<evidence type="ECO:0000259" key="6">
    <source>
        <dbReference type="PROSITE" id="PS51635"/>
    </source>
</evidence>
<comment type="caution">
    <text evidence="7">The sequence shown here is derived from an EMBL/GenBank/DDBJ whole genome shotgun (WGS) entry which is preliminary data.</text>
</comment>
<keyword evidence="2" id="KW-0378">Hydrolase</keyword>
<dbReference type="GO" id="GO:0016787">
    <property type="term" value="F:hydrolase activity"/>
    <property type="evidence" value="ECO:0007669"/>
    <property type="project" value="UniProtKB-KW"/>
</dbReference>
<dbReference type="Pfam" id="PF01734">
    <property type="entry name" value="Patatin"/>
    <property type="match status" value="1"/>
</dbReference>
<dbReference type="SUPFAM" id="SSF52151">
    <property type="entry name" value="FabD/lysophospholipase-like"/>
    <property type="match status" value="1"/>
</dbReference>
<dbReference type="PANTHER" id="PTHR14226:SF29">
    <property type="entry name" value="NEUROPATHY TARGET ESTERASE SWS"/>
    <property type="match status" value="1"/>
</dbReference>
<organism evidence="7">
    <name type="scientific">marine sediment metagenome</name>
    <dbReference type="NCBI Taxonomy" id="412755"/>
    <lineage>
        <taxon>unclassified sequences</taxon>
        <taxon>metagenomes</taxon>
        <taxon>ecological metagenomes</taxon>
    </lineage>
</organism>
<dbReference type="Gene3D" id="3.10.20.310">
    <property type="entry name" value="membrane protein fhac"/>
    <property type="match status" value="1"/>
</dbReference>
<dbReference type="GO" id="GO:0019867">
    <property type="term" value="C:outer membrane"/>
    <property type="evidence" value="ECO:0007669"/>
    <property type="project" value="InterPro"/>
</dbReference>
<accession>A0A0F9UQW8</accession>
<dbReference type="CDD" id="cd07205">
    <property type="entry name" value="Pat_PNPLA6_PNPLA7_NTE1_like"/>
    <property type="match status" value="1"/>
</dbReference>
<dbReference type="EMBL" id="LAZR01000070">
    <property type="protein sequence ID" value="KKN95540.1"/>
    <property type="molecule type" value="Genomic_DNA"/>
</dbReference>
<evidence type="ECO:0000256" key="5">
    <source>
        <dbReference type="ARBA" id="ARBA00023136"/>
    </source>
</evidence>
<dbReference type="GO" id="GO:0016042">
    <property type="term" value="P:lipid catabolic process"/>
    <property type="evidence" value="ECO:0007669"/>
    <property type="project" value="UniProtKB-KW"/>
</dbReference>
<dbReference type="Gene3D" id="3.40.1090.10">
    <property type="entry name" value="Cytosolic phospholipase A2 catalytic domain"/>
    <property type="match status" value="2"/>
</dbReference>
<keyword evidence="3" id="KW-0442">Lipid degradation</keyword>
<keyword evidence="4" id="KW-0443">Lipid metabolism</keyword>
<dbReference type="AlphaFoldDB" id="A0A0F9UQW8"/>
<dbReference type="InterPro" id="IPR016035">
    <property type="entry name" value="Acyl_Trfase/lysoPLipase"/>
</dbReference>
<feature type="domain" description="PNPLA" evidence="6">
    <location>
        <begin position="26"/>
        <end position="218"/>
    </location>
</feature>
<gene>
    <name evidence="7" type="ORF">LCGC14_0177850</name>
</gene>
<evidence type="ECO:0000313" key="7">
    <source>
        <dbReference type="EMBL" id="KKN95540.1"/>
    </source>
</evidence>
<dbReference type="InterPro" id="IPR050301">
    <property type="entry name" value="NTE"/>
</dbReference>
<proteinExistence type="predicted"/>
<dbReference type="Gene3D" id="2.40.160.50">
    <property type="entry name" value="membrane protein fhac: a member of the omp85/tpsb transporter family"/>
    <property type="match status" value="1"/>
</dbReference>
<protein>
    <recommendedName>
        <fullName evidence="6">PNPLA domain-containing protein</fullName>
    </recommendedName>
</protein>
<sequence>MLKRALLLLLLSLSGWACAEPLRTGLVLSGGGARGLAHIGVLKQLEEMNIPIDAIAGTSMGAVIGGLYAAGYSAAELEKIATELDWQNTLADASLREDIPFRRKQDDRDFLVKQRLSFDHGKLSFPLGLLQGQNLGLQLESLLVHTNEIDDFNKLPIPFRAVATDIATGEAVVFDHGHLPLAIRASLALPGFFAPVEVDGRLLVDGVLSKNLPIDVARTMGVDRVIVVDIGTPLKTTGELTSVLDIMDQTTTLLTRVNSEKQLATLGPHDLLLQPQLGDMGFNSFERIAEAIEAGATSLRSSNEALTFINVAEQPTGGNLASERPQRQAIIDAIEVDNSGKVADEVVLSMIRQPIGEPLNLERLQTDMGTVYGTDYFSRVTYEVVHEDGHNTLLVHTTGRRTGTDYLRLGLNLVDDFEGGSQYNIGASFRVNGLNPLGAEWLTRAQIGSHQILYSEFYQPLDYGSRYFVAPFIDGEAVNVEVLQDDEPVVDYRQQRYGMGINLGRQIANTGEVRLGLSRYWGESKVRVGDPELPSISFEEAFYGIEFNRDTLDNVNFPRSGDEAQIAWRKSEPALGADERYQQLEIRANKAFGFGLNSMQLGAFMGRTDSDVNVAQSSFILGGPGLFSGFRQDGLAGQNYELGRMVYYRRLNPSYFDVLSLPLYLGTSLEYGRVYNRGDDAFDTGYFAAGSLLLGMDTFLGPLFFGLGANEEGQEALYMKLGQTF</sequence>
<evidence type="ECO:0000256" key="1">
    <source>
        <dbReference type="ARBA" id="ARBA00004370"/>
    </source>
</evidence>
<name>A0A0F9UQW8_9ZZZZ</name>
<evidence type="ECO:0000256" key="2">
    <source>
        <dbReference type="ARBA" id="ARBA00022801"/>
    </source>
</evidence>
<evidence type="ECO:0000256" key="4">
    <source>
        <dbReference type="ARBA" id="ARBA00023098"/>
    </source>
</evidence>
<evidence type="ECO:0000256" key="3">
    <source>
        <dbReference type="ARBA" id="ARBA00022963"/>
    </source>
</evidence>
<dbReference type="PROSITE" id="PS51635">
    <property type="entry name" value="PNPLA"/>
    <property type="match status" value="1"/>
</dbReference>
<dbReference type="InterPro" id="IPR002641">
    <property type="entry name" value="PNPLA_dom"/>
</dbReference>
<comment type="subcellular location">
    <subcellularLocation>
        <location evidence="1">Membrane</location>
    </subcellularLocation>
</comment>